<evidence type="ECO:0000313" key="3">
    <source>
        <dbReference type="Proteomes" id="UP000004169"/>
    </source>
</evidence>
<accession>H8FVH8</accession>
<feature type="region of interest" description="Disordered" evidence="1">
    <location>
        <begin position="103"/>
        <end position="128"/>
    </location>
</feature>
<gene>
    <name evidence="2" type="ORF">PHAMO_380034</name>
</gene>
<reference evidence="2 3" key="1">
    <citation type="journal article" date="2012" name="J. Bacteriol.">
        <title>Draft Genome Sequence of the Purple Photosynthetic Bacterium Phaeospirillum molischianum DSM120, a Particularly Versatile Bacterium.</title>
        <authorList>
            <person name="Duquesne K."/>
            <person name="Prima V."/>
            <person name="Ji B."/>
            <person name="Rouy Z."/>
            <person name="Medigue C."/>
            <person name="Talla E."/>
            <person name="Sturgis J.N."/>
        </authorList>
    </citation>
    <scope>NUCLEOTIDE SEQUENCE [LARGE SCALE GENOMIC DNA]</scope>
    <source>
        <strain evidence="3">DSM120</strain>
    </source>
</reference>
<evidence type="ECO:0000313" key="2">
    <source>
        <dbReference type="EMBL" id="CCG42366.1"/>
    </source>
</evidence>
<dbReference type="EMBL" id="CAHP01000032">
    <property type="protein sequence ID" value="CCG42366.1"/>
    <property type="molecule type" value="Genomic_DNA"/>
</dbReference>
<dbReference type="STRING" id="1150626.PHAMO_380034"/>
<dbReference type="AlphaFoldDB" id="H8FVH8"/>
<feature type="compositionally biased region" description="Basic residues" evidence="1">
    <location>
        <begin position="108"/>
        <end position="121"/>
    </location>
</feature>
<name>H8FVH8_MAGML</name>
<protein>
    <submittedName>
        <fullName evidence="2">Uncharacterized protein</fullName>
    </submittedName>
</protein>
<evidence type="ECO:0000256" key="1">
    <source>
        <dbReference type="SAM" id="MobiDB-lite"/>
    </source>
</evidence>
<organism evidence="2 3">
    <name type="scientific">Magnetospirillum molischianum DSM 120</name>
    <dbReference type="NCBI Taxonomy" id="1150626"/>
    <lineage>
        <taxon>Bacteria</taxon>
        <taxon>Pseudomonadati</taxon>
        <taxon>Pseudomonadota</taxon>
        <taxon>Alphaproteobacteria</taxon>
        <taxon>Rhodospirillales</taxon>
        <taxon>Rhodospirillaceae</taxon>
        <taxon>Magnetospirillum</taxon>
    </lineage>
</organism>
<keyword evidence="3" id="KW-1185">Reference proteome</keyword>
<proteinExistence type="predicted"/>
<dbReference type="Proteomes" id="UP000004169">
    <property type="component" value="Unassembled WGS sequence"/>
</dbReference>
<sequence>MPCRRATPIKKVWRCSIRLPPADYGTGPHLITLFQSADRSTLFHESAHLWLQELIDHANAADAPAAFRADLDAAIKWMGGEHWGQIGDREYCRFAVDTAKFPTQPMSSRKRLPRSAGKRGSRSCPFTT</sequence>
<comment type="caution">
    <text evidence="2">The sequence shown here is derived from an EMBL/GenBank/DDBJ whole genome shotgun (WGS) entry which is preliminary data.</text>
</comment>